<reference evidence="4" key="1">
    <citation type="submission" date="2016-01" db="EMBL/GenBank/DDBJ databases">
        <title>Draft genome of Chromobacterium sp. F49.</title>
        <authorList>
            <person name="Hong K.W."/>
        </authorList>
    </citation>
    <scope>NUCLEOTIDE SEQUENCE [LARGE SCALE GENOMIC DNA]</scope>
    <source>
        <strain evidence="4">M40</strain>
    </source>
</reference>
<evidence type="ECO:0000313" key="4">
    <source>
        <dbReference type="Proteomes" id="UP000076612"/>
    </source>
</evidence>
<dbReference type="EMBL" id="NCWY01000006">
    <property type="protein sequence ID" value="PAK95802.1"/>
    <property type="molecule type" value="Genomic_DNA"/>
</dbReference>
<feature type="region of interest" description="Disordered" evidence="1">
    <location>
        <begin position="201"/>
        <end position="224"/>
    </location>
</feature>
<evidence type="ECO:0000313" key="5">
    <source>
        <dbReference type="Proteomes" id="UP000216867"/>
    </source>
</evidence>
<feature type="compositionally biased region" description="Basic residues" evidence="1">
    <location>
        <begin position="215"/>
        <end position="224"/>
    </location>
</feature>
<reference evidence="2" key="2">
    <citation type="submission" date="2016-01" db="EMBL/GenBank/DDBJ databases">
        <authorList>
            <person name="Hong K.W."/>
        </authorList>
    </citation>
    <scope>NUCLEOTIDE SEQUENCE</scope>
    <source>
        <strain evidence="2">M40</strain>
    </source>
</reference>
<dbReference type="EMBL" id="LQQR01000006">
    <property type="protein sequence ID" value="KZE22982.1"/>
    <property type="molecule type" value="Genomic_DNA"/>
</dbReference>
<dbReference type="STRING" id="33889.AVW13_06345"/>
<dbReference type="RefSeq" id="WP_040342082.1">
    <property type="nucleotide sequence ID" value="NZ_CBDRLP010000012.1"/>
</dbReference>
<dbReference type="GeneID" id="99773582"/>
<evidence type="ECO:0000256" key="1">
    <source>
        <dbReference type="SAM" id="MobiDB-lite"/>
    </source>
</evidence>
<gene>
    <name evidence="2" type="ORF">AVW13_06345</name>
    <name evidence="3" type="ORF">B8X04_08645</name>
</gene>
<evidence type="ECO:0000313" key="2">
    <source>
        <dbReference type="EMBL" id="KZE22982.1"/>
    </source>
</evidence>
<sequence length="224" mass="24453">MNDFDRIEYSQLDDILSCEKDSSHPVLLTQEALDGTAAELVDCNRGIVAGALDRVDDTDAISQDALRSSYVDLYRAAVSEHGLAWYRTHVPRPARELALQGLRLMSAPEHLDLAVRAIESDLDDEAFAAAFASAEAELPLEEANAAYLRDLPAMSILKDADIPTAMSIEFTGSGASSDYPRASSGDRGAILLEVERLTRRDRAPHSLRSSEGVGRRKPRVTNAR</sequence>
<dbReference type="Proteomes" id="UP000216867">
    <property type="component" value="Unassembled WGS sequence"/>
</dbReference>
<reference evidence="3 5" key="3">
    <citation type="submission" date="2017-04" db="EMBL/GenBank/DDBJ databases">
        <title>Kefir bacterial isolates.</title>
        <authorList>
            <person name="Kim Y."/>
            <person name="Blasche S."/>
            <person name="Patil K.R."/>
        </authorList>
    </citation>
    <scope>NUCLEOTIDE SEQUENCE [LARGE SCALE GENOMIC DNA]</scope>
    <source>
        <strain evidence="3 5">OG2</strain>
    </source>
</reference>
<comment type="caution">
    <text evidence="3">The sequence shown here is derived from an EMBL/GenBank/DDBJ whole genome shotgun (WGS) entry which is preliminary data.</text>
</comment>
<proteinExistence type="predicted"/>
<name>A0A161TK58_9MICO</name>
<accession>A0A161TK58</accession>
<dbReference type="Proteomes" id="UP000076612">
    <property type="component" value="Unassembled WGS sequence"/>
</dbReference>
<protein>
    <submittedName>
        <fullName evidence="3">Uncharacterized protein</fullName>
    </submittedName>
</protein>
<organism evidence="3 5">
    <name type="scientific">Brevibacterium casei</name>
    <dbReference type="NCBI Taxonomy" id="33889"/>
    <lineage>
        <taxon>Bacteria</taxon>
        <taxon>Bacillati</taxon>
        <taxon>Actinomycetota</taxon>
        <taxon>Actinomycetes</taxon>
        <taxon>Micrococcales</taxon>
        <taxon>Brevibacteriaceae</taxon>
        <taxon>Brevibacterium</taxon>
    </lineage>
</organism>
<dbReference type="AlphaFoldDB" id="A0A161TK58"/>
<evidence type="ECO:0000313" key="3">
    <source>
        <dbReference type="EMBL" id="PAK95802.1"/>
    </source>
</evidence>